<dbReference type="InterPro" id="IPR053781">
    <property type="entry name" value="F-box_AtFBL13-like"/>
</dbReference>
<evidence type="ECO:0000313" key="2">
    <source>
        <dbReference type="EMBL" id="KAA8528727.1"/>
    </source>
</evidence>
<evidence type="ECO:0000313" key="3">
    <source>
        <dbReference type="Proteomes" id="UP000325577"/>
    </source>
</evidence>
<organism evidence="2 3">
    <name type="scientific">Nyssa sinensis</name>
    <dbReference type="NCBI Taxonomy" id="561372"/>
    <lineage>
        <taxon>Eukaryota</taxon>
        <taxon>Viridiplantae</taxon>
        <taxon>Streptophyta</taxon>
        <taxon>Embryophyta</taxon>
        <taxon>Tracheophyta</taxon>
        <taxon>Spermatophyta</taxon>
        <taxon>Magnoliopsida</taxon>
        <taxon>eudicotyledons</taxon>
        <taxon>Gunneridae</taxon>
        <taxon>Pentapetalae</taxon>
        <taxon>asterids</taxon>
        <taxon>Cornales</taxon>
        <taxon>Nyssaceae</taxon>
        <taxon>Nyssa</taxon>
    </lineage>
</organism>
<sequence>MQSDTLPVMAEASHGKQVFSCGGKLKRRIEEARKGKPETMASSNTEAVDRISNLPLPIIHHLMSFLPTKDATRTSSLSKRWRSIFYSFPILDFDHFLFECSFSRSMPYVQIREKFLNYLYDSIMLRLDQENNIQKFRFQTNDHDPEFDPLIELSINFSVKRNVQELNISISQSPDQYFTVPQSLYNARSITVLKLTGSKLNLSDLLSGCPQIEHLSLQYCDGLKNIKVSSQKLKTLELVCCQGLVFLEIEAINLESFIYNGDIKPSEVKLTACRFLKTLSMQHCKITENWLEDHISKLLLLENLALIGCITLRKVKIFHKQLRKFHFVACGRVAEVQIDTPMLVSFMYRGHVTFFRSFNSSGLLKATLTLAEGDGTDDWFVNLWEILKFFGHCKVLKLVYISHKDTMFPKDVKDRLLPPLYDLKQLEIEVVKSSVLNYTELVDTSLWLSPLLEMLQITSSEEVKSVKFQYEKIDDDDQEPYCCEKHPIQCWHNHLKKVTMENFDGIDDQKEKLLKYFSENAKLLESVEEVSKPFKVSRRVSSTKINKCGPSMLF</sequence>
<dbReference type="InterPro" id="IPR032675">
    <property type="entry name" value="LRR_dom_sf"/>
</dbReference>
<dbReference type="Pfam" id="PF00646">
    <property type="entry name" value="F-box"/>
    <property type="match status" value="1"/>
</dbReference>
<dbReference type="AlphaFoldDB" id="A0A5J5AGZ3"/>
<accession>A0A5J5AGZ3</accession>
<evidence type="ECO:0000259" key="1">
    <source>
        <dbReference type="PROSITE" id="PS50181"/>
    </source>
</evidence>
<dbReference type="Gene3D" id="3.80.10.10">
    <property type="entry name" value="Ribonuclease Inhibitor"/>
    <property type="match status" value="1"/>
</dbReference>
<name>A0A5J5AGZ3_9ASTE</name>
<dbReference type="InterPro" id="IPR055357">
    <property type="entry name" value="LRR_At1g61320_AtMIF1"/>
</dbReference>
<dbReference type="SMART" id="SM00256">
    <property type="entry name" value="FBOX"/>
    <property type="match status" value="1"/>
</dbReference>
<proteinExistence type="predicted"/>
<dbReference type="InterPro" id="IPR036047">
    <property type="entry name" value="F-box-like_dom_sf"/>
</dbReference>
<dbReference type="SUPFAM" id="SSF81383">
    <property type="entry name" value="F-box domain"/>
    <property type="match status" value="1"/>
</dbReference>
<gene>
    <name evidence="2" type="ORF">F0562_036082</name>
</gene>
<dbReference type="PANTHER" id="PTHR34145">
    <property type="entry name" value="OS02G0105600 PROTEIN"/>
    <property type="match status" value="1"/>
</dbReference>
<dbReference type="Gene3D" id="1.20.1280.50">
    <property type="match status" value="1"/>
</dbReference>
<dbReference type="EMBL" id="CM018045">
    <property type="protein sequence ID" value="KAA8528727.1"/>
    <property type="molecule type" value="Genomic_DNA"/>
</dbReference>
<dbReference type="Pfam" id="PF23622">
    <property type="entry name" value="LRR_At1g61320_AtMIF1"/>
    <property type="match status" value="2"/>
</dbReference>
<keyword evidence="3" id="KW-1185">Reference proteome</keyword>
<dbReference type="SUPFAM" id="SSF52047">
    <property type="entry name" value="RNI-like"/>
    <property type="match status" value="1"/>
</dbReference>
<dbReference type="InterPro" id="IPR053772">
    <property type="entry name" value="At1g61320/At1g61330-like"/>
</dbReference>
<dbReference type="InterPro" id="IPR001810">
    <property type="entry name" value="F-box_dom"/>
</dbReference>
<dbReference type="Proteomes" id="UP000325577">
    <property type="component" value="Linkage Group LG21"/>
</dbReference>
<reference evidence="2 3" key="1">
    <citation type="submission" date="2019-09" db="EMBL/GenBank/DDBJ databases">
        <title>A chromosome-level genome assembly of the Chinese tupelo Nyssa sinensis.</title>
        <authorList>
            <person name="Yang X."/>
            <person name="Kang M."/>
            <person name="Yang Y."/>
            <person name="Xiong H."/>
            <person name="Wang M."/>
            <person name="Zhang Z."/>
            <person name="Wang Z."/>
            <person name="Wu H."/>
            <person name="Ma T."/>
            <person name="Liu J."/>
            <person name="Xi Z."/>
        </authorList>
    </citation>
    <scope>NUCLEOTIDE SEQUENCE [LARGE SCALE GENOMIC DNA]</scope>
    <source>
        <strain evidence="2">J267</strain>
        <tissue evidence="2">Leaf</tissue>
    </source>
</reference>
<dbReference type="CDD" id="cd22160">
    <property type="entry name" value="F-box_AtFBL13-like"/>
    <property type="match status" value="1"/>
</dbReference>
<dbReference type="OrthoDB" id="1534647at2759"/>
<dbReference type="PANTHER" id="PTHR34145:SF51">
    <property type="entry name" value="FBD DOMAIN-CONTAINING PROTEIN"/>
    <property type="match status" value="1"/>
</dbReference>
<dbReference type="PROSITE" id="PS50181">
    <property type="entry name" value="FBOX"/>
    <property type="match status" value="1"/>
</dbReference>
<protein>
    <recommendedName>
        <fullName evidence="1">F-box domain-containing protein</fullName>
    </recommendedName>
</protein>
<feature type="domain" description="F-box" evidence="1">
    <location>
        <begin position="48"/>
        <end position="96"/>
    </location>
</feature>